<dbReference type="AlphaFoldDB" id="A0A975U2X9"/>
<dbReference type="RefSeq" id="WP_218286426.1">
    <property type="nucleotide sequence ID" value="NZ_CP076448.1"/>
</dbReference>
<reference evidence="1" key="1">
    <citation type="submission" date="2021-06" db="EMBL/GenBank/DDBJ databases">
        <title>Elioraea tepida, sp. nov., a moderately thermophilic aerobic anoxygenic phototrophic bacterium isolated from an alkaline siliceous hot spring mat community in Yellowstone National Park, WY, USA.</title>
        <authorList>
            <person name="Saini M.K."/>
            <person name="Yoshida S."/>
            <person name="Sebastian A."/>
            <person name="Hirose S."/>
            <person name="Hara E."/>
            <person name="Tamaki H."/>
            <person name="Soulier N.T."/>
            <person name="Albert I."/>
            <person name="Hanada S."/>
            <person name="Bryant D.A."/>
            <person name="Tank M."/>
        </authorList>
    </citation>
    <scope>NUCLEOTIDE SEQUENCE</scope>
    <source>
        <strain evidence="1">MS-P2</strain>
    </source>
</reference>
<sequence>MSAYRLVAHSDWSGARTGAARKRQVAIARRHGREWVLAAPEPVGDPAALTRRLAAEAGRGAALLALDVPIGLPRAFAAAHLAGHAGFAAWLASLEAAAPFLVPAKTLEEVSPARPFFPAGPVRGQGLKQRFLDRLGLDAEGLLRACDLPGRTANGGRIARACGIFWTLGGNQVGKAAASAWAELLKPARSAIGLRLWPFEGTLASLAAPGAVVAAEAYPAEGYARLGLSLPSAKRTQGWRRAQAGPIRAWAARHGVALEPALENLVADGFGPSPEGEDPFDATVGALAAIAVASGSDPEGVPDDPAIRLWEGWMLGRVDRPG</sequence>
<keyword evidence="2" id="KW-1185">Reference proteome</keyword>
<dbReference type="KEGG" id="elio:KO353_03810"/>
<dbReference type="EMBL" id="CP076448">
    <property type="protein sequence ID" value="QXM25370.1"/>
    <property type="molecule type" value="Genomic_DNA"/>
</dbReference>
<evidence type="ECO:0000313" key="2">
    <source>
        <dbReference type="Proteomes" id="UP000694001"/>
    </source>
</evidence>
<name>A0A975U2X9_9PROT</name>
<proteinExistence type="predicted"/>
<organism evidence="1 2">
    <name type="scientific">Elioraea tepida</name>
    <dbReference type="NCBI Taxonomy" id="2843330"/>
    <lineage>
        <taxon>Bacteria</taxon>
        <taxon>Pseudomonadati</taxon>
        <taxon>Pseudomonadota</taxon>
        <taxon>Alphaproteobacteria</taxon>
        <taxon>Acetobacterales</taxon>
        <taxon>Elioraeaceae</taxon>
        <taxon>Elioraea</taxon>
    </lineage>
</organism>
<accession>A0A975U2X9</accession>
<evidence type="ECO:0008006" key="3">
    <source>
        <dbReference type="Google" id="ProtNLM"/>
    </source>
</evidence>
<gene>
    <name evidence="1" type="ORF">KO353_03810</name>
</gene>
<protein>
    <recommendedName>
        <fullName evidence="3">DUF429 domain-containing protein</fullName>
    </recommendedName>
</protein>
<evidence type="ECO:0000313" key="1">
    <source>
        <dbReference type="EMBL" id="QXM25370.1"/>
    </source>
</evidence>
<dbReference type="Proteomes" id="UP000694001">
    <property type="component" value="Chromosome"/>
</dbReference>